<dbReference type="InterPro" id="IPR001932">
    <property type="entry name" value="PPM-type_phosphatase-like_dom"/>
</dbReference>
<dbReference type="GO" id="GO:0007165">
    <property type="term" value="P:signal transduction"/>
    <property type="evidence" value="ECO:0007669"/>
    <property type="project" value="InterPro"/>
</dbReference>
<dbReference type="SMART" id="SM00331">
    <property type="entry name" value="PP2C_SIG"/>
    <property type="match status" value="1"/>
</dbReference>
<protein>
    <recommendedName>
        <fullName evidence="8">PAS/PAC sensor protein</fullName>
    </recommendedName>
</protein>
<dbReference type="PROSITE" id="PS50885">
    <property type="entry name" value="HAMP"/>
    <property type="match status" value="1"/>
</dbReference>
<feature type="transmembrane region" description="Helical" evidence="3">
    <location>
        <begin position="181"/>
        <end position="204"/>
    </location>
</feature>
<dbReference type="Pfam" id="PF07228">
    <property type="entry name" value="SpoIIE"/>
    <property type="match status" value="1"/>
</dbReference>
<feature type="transmembrane region" description="Helical" evidence="3">
    <location>
        <begin position="6"/>
        <end position="29"/>
    </location>
</feature>
<dbReference type="SUPFAM" id="SSF81606">
    <property type="entry name" value="PP2C-like"/>
    <property type="match status" value="1"/>
</dbReference>
<dbReference type="Gene3D" id="3.30.450.20">
    <property type="entry name" value="PAS domain"/>
    <property type="match status" value="1"/>
</dbReference>
<dbReference type="EMBL" id="DF820456">
    <property type="protein sequence ID" value="GAK50538.1"/>
    <property type="molecule type" value="Genomic_DNA"/>
</dbReference>
<dbReference type="AlphaFoldDB" id="A0A0S6VSS4"/>
<keyword evidence="7" id="KW-1185">Reference proteome</keyword>
<evidence type="ECO:0000256" key="3">
    <source>
        <dbReference type="SAM" id="Phobius"/>
    </source>
</evidence>
<keyword evidence="3" id="KW-0812">Transmembrane</keyword>
<keyword evidence="2" id="KW-0175">Coiled coil</keyword>
<evidence type="ECO:0000313" key="6">
    <source>
        <dbReference type="EMBL" id="GAK50538.1"/>
    </source>
</evidence>
<evidence type="ECO:0000313" key="7">
    <source>
        <dbReference type="Proteomes" id="UP000030700"/>
    </source>
</evidence>
<keyword evidence="1" id="KW-0378">Hydrolase</keyword>
<dbReference type="GO" id="GO:0016020">
    <property type="term" value="C:membrane"/>
    <property type="evidence" value="ECO:0007669"/>
    <property type="project" value="InterPro"/>
</dbReference>
<dbReference type="Pfam" id="PF00672">
    <property type="entry name" value="HAMP"/>
    <property type="match status" value="1"/>
</dbReference>
<keyword evidence="3" id="KW-0472">Membrane</keyword>
<dbReference type="GO" id="GO:0016791">
    <property type="term" value="F:phosphatase activity"/>
    <property type="evidence" value="ECO:0007669"/>
    <property type="project" value="TreeGrafter"/>
</dbReference>
<dbReference type="InterPro" id="IPR013656">
    <property type="entry name" value="PAS_4"/>
</dbReference>
<dbReference type="PANTHER" id="PTHR43156:SF2">
    <property type="entry name" value="STAGE II SPORULATION PROTEIN E"/>
    <property type="match status" value="1"/>
</dbReference>
<organism evidence="6">
    <name type="scientific">Candidatus Moduliflexus flocculans</name>
    <dbReference type="NCBI Taxonomy" id="1499966"/>
    <lineage>
        <taxon>Bacteria</taxon>
        <taxon>Candidatus Moduliflexota</taxon>
        <taxon>Candidatus Moduliflexia</taxon>
        <taxon>Candidatus Moduliflexales</taxon>
        <taxon>Candidatus Moduliflexaceae</taxon>
    </lineage>
</organism>
<dbReference type="NCBIfam" id="TIGR00229">
    <property type="entry name" value="sensory_box"/>
    <property type="match status" value="1"/>
</dbReference>
<evidence type="ECO:0008006" key="8">
    <source>
        <dbReference type="Google" id="ProtNLM"/>
    </source>
</evidence>
<dbReference type="InterPro" id="IPR036457">
    <property type="entry name" value="PPM-type-like_dom_sf"/>
</dbReference>
<feature type="domain" description="HAMP" evidence="5">
    <location>
        <begin position="362"/>
        <end position="419"/>
    </location>
</feature>
<proteinExistence type="predicted"/>
<dbReference type="InterPro" id="IPR000700">
    <property type="entry name" value="PAS-assoc_C"/>
</dbReference>
<dbReference type="HOGENOM" id="CLU_338505_0_0_0"/>
<feature type="coiled-coil region" evidence="2">
    <location>
        <begin position="563"/>
        <end position="601"/>
    </location>
</feature>
<evidence type="ECO:0000256" key="2">
    <source>
        <dbReference type="SAM" id="Coils"/>
    </source>
</evidence>
<feature type="domain" description="PAC" evidence="4">
    <location>
        <begin position="510"/>
        <end position="572"/>
    </location>
</feature>
<reference evidence="6" key="1">
    <citation type="journal article" date="2015" name="PeerJ">
        <title>First genomic representation of candidate bacterial phylum KSB3 points to enhanced environmental sensing as a trigger of wastewater bulking.</title>
        <authorList>
            <person name="Sekiguchi Y."/>
            <person name="Ohashi A."/>
            <person name="Parks D.H."/>
            <person name="Yamauchi T."/>
            <person name="Tyson G.W."/>
            <person name="Hugenholtz P."/>
        </authorList>
    </citation>
    <scope>NUCLEOTIDE SEQUENCE [LARGE SCALE GENOMIC DNA]</scope>
</reference>
<dbReference type="InterPro" id="IPR003660">
    <property type="entry name" value="HAMP_dom"/>
</dbReference>
<sequence>MRINIALKAVAIIVIIVAVVSLLTVQVLLRDWEQAYSRSVEGQIEAFALPLTLELQRLESQDSPESFVIQKFAAPLSDLCQRMLESQVGQKLSLADLSVVMENGIIAANARREMIGQRITDSKVRVELGWQKIIVIQNGGMTHILYPLFGTTDKPLATLDIVMPDAHAEHRAAFIQARNRVLSLFAAMLAAIAFLAYPLFFLMITKPIVYLAKVGYSIKEGRFLESTRLEKRRDELGHLAKTLIEISTYFQDMTLLAQQIASGALEGQHAEKRSKRDVLGIALQEMLAYLQSVAEGAKRIAEGDVRTFMPLRADRDALGRALHQMMDYLNEMADTAAMISTGDLRSLVTPRSERDVLGMAFANMTAYLRTLADSAAAIADGDLQQRMQPQSDYDVLGNAFARMEQQLRESFDNIRQEMAERIRAQEALQRLNEELEARVEERTAEIARQKYILDAFMANVPDNIYFKDRASAFTRINHALAALLGVEQPDEVIGKSDFDFFPEHQARPKYEQEQEIIRTGQPLLSLEEPDAQGRWALTTKMPLKDERGEIIGTFGISRDITPLKIAQQQVEDAYAKIQMLNEQLHQENKRMGAELDVARRLQQMVLPMRQELTAIPGLDMVGYMQPAAEVGGDYYDVLAYEQGHLCIGIGDVTGHGLESGVLMLMTQTAIRALVDRGETDPVIFLSTLNRVLYQNIQRMGVDRSLTLIVADYQQGQIRLSGQHEEALVARRDGRIERIDTINLGFPLGMVDDIRQWIAETTITLGPGDGVVFYTDGITEAQNAEKMLYGLERLCAVISANWRDATAEAVREAIVEDVRRFVGSAPVHDDITLVVLKQQNM</sequence>
<evidence type="ECO:0000259" key="5">
    <source>
        <dbReference type="PROSITE" id="PS50885"/>
    </source>
</evidence>
<dbReference type="Proteomes" id="UP000030700">
    <property type="component" value="Unassembled WGS sequence"/>
</dbReference>
<dbReference type="SUPFAM" id="SSF55785">
    <property type="entry name" value="PYP-like sensor domain (PAS domain)"/>
    <property type="match status" value="1"/>
</dbReference>
<dbReference type="CDD" id="cd00130">
    <property type="entry name" value="PAS"/>
    <property type="match status" value="1"/>
</dbReference>
<evidence type="ECO:0000259" key="4">
    <source>
        <dbReference type="PROSITE" id="PS50113"/>
    </source>
</evidence>
<dbReference type="Gene3D" id="1.10.287.950">
    <property type="entry name" value="Methyl-accepting chemotaxis protein"/>
    <property type="match status" value="1"/>
</dbReference>
<dbReference type="InterPro" id="IPR035965">
    <property type="entry name" value="PAS-like_dom_sf"/>
</dbReference>
<dbReference type="InterPro" id="IPR052016">
    <property type="entry name" value="Bact_Sigma-Reg"/>
</dbReference>
<dbReference type="CDD" id="cd06225">
    <property type="entry name" value="HAMP"/>
    <property type="match status" value="1"/>
</dbReference>
<dbReference type="InterPro" id="IPR000014">
    <property type="entry name" value="PAS"/>
</dbReference>
<dbReference type="Pfam" id="PF08448">
    <property type="entry name" value="PAS_4"/>
    <property type="match status" value="1"/>
</dbReference>
<dbReference type="Gene3D" id="6.10.340.10">
    <property type="match status" value="1"/>
</dbReference>
<dbReference type="PANTHER" id="PTHR43156">
    <property type="entry name" value="STAGE II SPORULATION PROTEIN E-RELATED"/>
    <property type="match status" value="1"/>
</dbReference>
<dbReference type="STRING" id="1499966.U14_01769"/>
<dbReference type="Gene3D" id="3.60.40.10">
    <property type="entry name" value="PPM-type phosphatase domain"/>
    <property type="match status" value="1"/>
</dbReference>
<feature type="coiled-coil region" evidence="2">
    <location>
        <begin position="414"/>
        <end position="445"/>
    </location>
</feature>
<name>A0A0S6VSS4_9BACT</name>
<evidence type="ECO:0000256" key="1">
    <source>
        <dbReference type="ARBA" id="ARBA00022801"/>
    </source>
</evidence>
<accession>A0A0S6VSS4</accession>
<dbReference type="PROSITE" id="PS50113">
    <property type="entry name" value="PAC"/>
    <property type="match status" value="1"/>
</dbReference>
<gene>
    <name evidence="6" type="ORF">U14_01769</name>
</gene>
<dbReference type="SMART" id="SM00304">
    <property type="entry name" value="HAMP"/>
    <property type="match status" value="3"/>
</dbReference>
<keyword evidence="3" id="KW-1133">Transmembrane helix</keyword>